<dbReference type="EMBL" id="QPGL01000001">
    <property type="protein sequence ID" value="RCS73920.1"/>
    <property type="molecule type" value="Genomic_DNA"/>
</dbReference>
<accession>A0A368LPU1</accession>
<feature type="binding site" evidence="13">
    <location>
        <position position="111"/>
    </location>
    <ligand>
        <name>Mg(2+)</name>
        <dbReference type="ChEBI" id="CHEBI:18420"/>
        <label>1</label>
    </ligand>
</feature>
<dbReference type="PANTHER" id="PTHR11839:SF5">
    <property type="entry name" value="ADP-RIBOSE PYROPHOSPHATASE"/>
    <property type="match status" value="1"/>
</dbReference>
<evidence type="ECO:0000256" key="9">
    <source>
        <dbReference type="ARBA" id="ARBA00030162"/>
    </source>
</evidence>
<dbReference type="Proteomes" id="UP000252479">
    <property type="component" value="Unassembled WGS sequence"/>
</dbReference>
<keyword evidence="17" id="KW-1185">Reference proteome</keyword>
<organism evidence="16 17">
    <name type="scientific">Vibrio casei</name>
    <dbReference type="NCBI Taxonomy" id="673372"/>
    <lineage>
        <taxon>Bacteria</taxon>
        <taxon>Pseudomonadati</taxon>
        <taxon>Pseudomonadota</taxon>
        <taxon>Gammaproteobacteria</taxon>
        <taxon>Vibrionales</taxon>
        <taxon>Vibrionaceae</taxon>
        <taxon>Vibrio</taxon>
    </lineage>
</organism>
<dbReference type="InterPro" id="IPR015797">
    <property type="entry name" value="NUDIX_hydrolase-like_dom_sf"/>
</dbReference>
<evidence type="ECO:0000259" key="15">
    <source>
        <dbReference type="PROSITE" id="PS51462"/>
    </source>
</evidence>
<dbReference type="GO" id="GO:0005829">
    <property type="term" value="C:cytosol"/>
    <property type="evidence" value="ECO:0007669"/>
    <property type="project" value="TreeGrafter"/>
</dbReference>
<reference evidence="16 17" key="1">
    <citation type="journal article" date="2017" name="Elife">
        <title>Extensive horizontal gene transfer in cheese-associated bacteria.</title>
        <authorList>
            <person name="Bonham K.S."/>
            <person name="Wolfe B.E."/>
            <person name="Dutton R.J."/>
        </authorList>
    </citation>
    <scope>NUCLEOTIDE SEQUENCE [LARGE SCALE GENOMIC DNA]</scope>
    <source>
        <strain evidence="16 17">JB196</strain>
    </source>
</reference>
<feature type="binding site" evidence="13">
    <location>
        <position position="95"/>
    </location>
    <ligand>
        <name>Mg(2+)</name>
        <dbReference type="ChEBI" id="CHEBI:18420"/>
        <label>1</label>
    </ligand>
</feature>
<evidence type="ECO:0000256" key="13">
    <source>
        <dbReference type="PIRSR" id="PIRSR604385-2"/>
    </source>
</evidence>
<evidence type="ECO:0000256" key="12">
    <source>
        <dbReference type="ARBA" id="ARBA00049546"/>
    </source>
</evidence>
<dbReference type="GO" id="GO:0019693">
    <property type="term" value="P:ribose phosphate metabolic process"/>
    <property type="evidence" value="ECO:0007669"/>
    <property type="project" value="TreeGrafter"/>
</dbReference>
<dbReference type="AlphaFoldDB" id="A0A368LPU1"/>
<gene>
    <name evidence="16" type="ORF">CIK83_10155</name>
</gene>
<keyword evidence="6 16" id="KW-0378">Hydrolase</keyword>
<evidence type="ECO:0000256" key="1">
    <source>
        <dbReference type="ARBA" id="ARBA00001946"/>
    </source>
</evidence>
<dbReference type="InterPro" id="IPR020084">
    <property type="entry name" value="NUDIX_hydrolase_CS"/>
</dbReference>
<dbReference type="PROSITE" id="PS00893">
    <property type="entry name" value="NUDIX_BOX"/>
    <property type="match status" value="1"/>
</dbReference>
<dbReference type="GO" id="GO:0046872">
    <property type="term" value="F:metal ion binding"/>
    <property type="evidence" value="ECO:0007669"/>
    <property type="project" value="UniProtKB-KW"/>
</dbReference>
<dbReference type="Gene3D" id="3.90.79.10">
    <property type="entry name" value="Nucleoside Triphosphate Pyrophosphohydrolase"/>
    <property type="match status" value="1"/>
</dbReference>
<keyword evidence="5 13" id="KW-0479">Metal-binding</keyword>
<protein>
    <recommendedName>
        <fullName evidence="4">ADP-ribose pyrophosphatase</fullName>
        <ecNumber evidence="3">3.6.1.13</ecNumber>
    </recommendedName>
    <alternativeName>
        <fullName evidence="9">ADP-ribose diphosphatase</fullName>
    </alternativeName>
    <alternativeName>
        <fullName evidence="11">ADP-ribose phosphohydrolase</fullName>
    </alternativeName>
    <alternativeName>
        <fullName evidence="10">Adenosine diphosphoribose pyrophosphatase</fullName>
    </alternativeName>
</protein>
<dbReference type="GeneID" id="303189288"/>
<dbReference type="NCBIfam" id="NF008003">
    <property type="entry name" value="PRK10729.1"/>
    <property type="match status" value="1"/>
</dbReference>
<evidence type="ECO:0000256" key="4">
    <source>
        <dbReference type="ARBA" id="ARBA00013297"/>
    </source>
</evidence>
<evidence type="ECO:0000256" key="14">
    <source>
        <dbReference type="PIRSR" id="PIRSR604385-3"/>
    </source>
</evidence>
<evidence type="ECO:0000256" key="6">
    <source>
        <dbReference type="ARBA" id="ARBA00022801"/>
    </source>
</evidence>
<evidence type="ECO:0000256" key="11">
    <source>
        <dbReference type="ARBA" id="ARBA00033056"/>
    </source>
</evidence>
<comment type="function">
    <text evidence="8">Acts on ADP-mannose and ADP-glucose as well as ADP-ribose. Prevents glycogen biosynthesis. The reaction catalyzed by this enzyme is a limiting step of the gluconeogenic process.</text>
</comment>
<evidence type="ECO:0000256" key="8">
    <source>
        <dbReference type="ARBA" id="ARBA00025164"/>
    </source>
</evidence>
<dbReference type="PANTHER" id="PTHR11839">
    <property type="entry name" value="UDP/ADP-SUGAR PYROPHOSPHATASE"/>
    <property type="match status" value="1"/>
</dbReference>
<dbReference type="NCBIfam" id="TIGR00052">
    <property type="entry name" value="nudix-type nucleoside diphosphatase, YffH/AdpP family"/>
    <property type="match status" value="1"/>
</dbReference>
<dbReference type="EC" id="3.6.1.13" evidence="3"/>
<evidence type="ECO:0000256" key="7">
    <source>
        <dbReference type="ARBA" id="ARBA00022842"/>
    </source>
</evidence>
<dbReference type="SUPFAM" id="SSF55811">
    <property type="entry name" value="Nudix"/>
    <property type="match status" value="1"/>
</dbReference>
<comment type="caution">
    <text evidence="16">The sequence shown here is derived from an EMBL/GenBank/DDBJ whole genome shotgun (WGS) entry which is preliminary data.</text>
</comment>
<dbReference type="GO" id="GO:0019144">
    <property type="term" value="F:ADP-sugar diphosphatase activity"/>
    <property type="evidence" value="ECO:0007669"/>
    <property type="project" value="TreeGrafter"/>
</dbReference>
<dbReference type="OrthoDB" id="5292471at2"/>
<feature type="binding site" evidence="13">
    <location>
        <position position="163"/>
    </location>
    <ligand>
        <name>Mg(2+)</name>
        <dbReference type="ChEBI" id="CHEBI:18420"/>
        <label>1</label>
    </ligand>
</feature>
<comment type="similarity">
    <text evidence="2">Belongs to the Nudix hydrolase family. NudF subfamily.</text>
</comment>
<evidence type="ECO:0000256" key="10">
    <source>
        <dbReference type="ARBA" id="ARBA00030308"/>
    </source>
</evidence>
<feature type="domain" description="Nudix hydrolase" evidence="15">
    <location>
        <begin position="55"/>
        <end position="192"/>
    </location>
</feature>
<dbReference type="PROSITE" id="PS51462">
    <property type="entry name" value="NUDIX"/>
    <property type="match status" value="1"/>
</dbReference>
<evidence type="ECO:0000256" key="3">
    <source>
        <dbReference type="ARBA" id="ARBA00012453"/>
    </source>
</evidence>
<evidence type="ECO:0000256" key="2">
    <source>
        <dbReference type="ARBA" id="ARBA00007482"/>
    </source>
</evidence>
<sequence length="211" mass="24303">MDQLRMIKTKFESKDLVIESKETLFRGFFKMVKYRFRHRLFLGGWSPIIEREMFDRGNASALLAYDPSRDEVVLIEQIRVGALEHHSPWQLEIIAGMNDRGEPPEEVIRREAKEEAGITVTQIEPISHYYPSSGACSERLDVFIGRVDTSTAVGVHGLEDENEDIQVHVINRAQAYQLVRSGVIENSATIIALQWLELHHGELKERWFPTE</sequence>
<dbReference type="CDD" id="cd24155">
    <property type="entry name" value="NUDIX_ADPRase"/>
    <property type="match status" value="1"/>
</dbReference>
<name>A0A368LPU1_9VIBR</name>
<dbReference type="Pfam" id="PF00293">
    <property type="entry name" value="NUDIX"/>
    <property type="match status" value="1"/>
</dbReference>
<evidence type="ECO:0000256" key="5">
    <source>
        <dbReference type="ARBA" id="ARBA00022723"/>
    </source>
</evidence>
<comment type="catalytic activity">
    <reaction evidence="12">
        <text>ADP-D-ribose + H2O = D-ribose 5-phosphate + AMP + 2 H(+)</text>
        <dbReference type="Rhea" id="RHEA:10412"/>
        <dbReference type="ChEBI" id="CHEBI:15377"/>
        <dbReference type="ChEBI" id="CHEBI:15378"/>
        <dbReference type="ChEBI" id="CHEBI:57967"/>
        <dbReference type="ChEBI" id="CHEBI:78346"/>
        <dbReference type="ChEBI" id="CHEBI:456215"/>
        <dbReference type="EC" id="3.6.1.13"/>
    </reaction>
</comment>
<comment type="cofactor">
    <cofactor evidence="1 13">
        <name>Mg(2+)</name>
        <dbReference type="ChEBI" id="CHEBI:18420"/>
    </cofactor>
</comment>
<evidence type="ECO:0000313" key="17">
    <source>
        <dbReference type="Proteomes" id="UP000252479"/>
    </source>
</evidence>
<keyword evidence="7 13" id="KW-0460">Magnesium</keyword>
<proteinExistence type="inferred from homology"/>
<evidence type="ECO:0000313" key="16">
    <source>
        <dbReference type="EMBL" id="RCS73920.1"/>
    </source>
</evidence>
<dbReference type="GO" id="GO:0006753">
    <property type="term" value="P:nucleoside phosphate metabolic process"/>
    <property type="evidence" value="ECO:0007669"/>
    <property type="project" value="TreeGrafter"/>
</dbReference>
<feature type="short sequence motif" description="Nudix box" evidence="14">
    <location>
        <begin position="96"/>
        <end position="118"/>
    </location>
</feature>
<feature type="binding site" evidence="13">
    <location>
        <position position="115"/>
    </location>
    <ligand>
        <name>Mg(2+)</name>
        <dbReference type="ChEBI" id="CHEBI:18420"/>
        <label>1</label>
    </ligand>
</feature>
<dbReference type="RefSeq" id="WP_086960790.1">
    <property type="nucleotide sequence ID" value="NZ_AP018680.1"/>
</dbReference>
<dbReference type="InterPro" id="IPR004385">
    <property type="entry name" value="NDP_pyrophosphatase"/>
</dbReference>
<dbReference type="InterPro" id="IPR000086">
    <property type="entry name" value="NUDIX_hydrolase_dom"/>
</dbReference>
<dbReference type="GO" id="GO:0047631">
    <property type="term" value="F:ADP-ribose diphosphatase activity"/>
    <property type="evidence" value="ECO:0007669"/>
    <property type="project" value="UniProtKB-EC"/>
</dbReference>